<dbReference type="AlphaFoldDB" id="A0A5N5JEF9"/>
<accession>A0A5N5JEF9</accession>
<feature type="region of interest" description="Disordered" evidence="1">
    <location>
        <begin position="111"/>
        <end position="135"/>
    </location>
</feature>
<evidence type="ECO:0000256" key="1">
    <source>
        <dbReference type="SAM" id="MobiDB-lite"/>
    </source>
</evidence>
<reference evidence="2 3" key="1">
    <citation type="submission" date="2019-06" db="EMBL/GenBank/DDBJ databases">
        <title>A chromosome-scale genome assembly of the striped catfish, Pangasianodon hypophthalmus.</title>
        <authorList>
            <person name="Wen M."/>
            <person name="Zahm M."/>
            <person name="Roques C."/>
            <person name="Cabau C."/>
            <person name="Klopp C."/>
            <person name="Donnadieu C."/>
            <person name="Jouanno E."/>
            <person name="Avarre J.-C."/>
            <person name="Campet M."/>
            <person name="Ha T.T.T."/>
            <person name="Dugue R."/>
            <person name="Lampietro C."/>
            <person name="Louis A."/>
            <person name="Herpin A."/>
            <person name="Echchiki A."/>
            <person name="Berthelot C."/>
            <person name="Parey E."/>
            <person name="Roest-Crollius H."/>
            <person name="Braasch I."/>
            <person name="Postlethwait J."/>
            <person name="Bobe J."/>
            <person name="Montfort J."/>
            <person name="Bouchez O."/>
            <person name="Begum T."/>
            <person name="Schartl M."/>
            <person name="Guiguen Y."/>
        </authorList>
    </citation>
    <scope>NUCLEOTIDE SEQUENCE [LARGE SCALE GENOMIC DNA]</scope>
    <source>
        <strain evidence="2 3">Indonesia</strain>
        <tissue evidence="2">Blood</tissue>
    </source>
</reference>
<name>A0A5N5JEF9_PANHP</name>
<dbReference type="EMBL" id="VFJC01000030">
    <property type="protein sequence ID" value="KAB5517618.1"/>
    <property type="molecule type" value="Genomic_DNA"/>
</dbReference>
<dbReference type="Pfam" id="PF15400">
    <property type="entry name" value="TEX33"/>
    <property type="match status" value="1"/>
</dbReference>
<gene>
    <name evidence="2" type="ORF">PHYPO_G00169240</name>
</gene>
<protein>
    <submittedName>
        <fullName evidence="2">Uncharacterized protein</fullName>
    </submittedName>
</protein>
<dbReference type="InterPro" id="IPR029234">
    <property type="entry name" value="CIMIP4"/>
</dbReference>
<organism evidence="2 3">
    <name type="scientific">Pangasianodon hypophthalmus</name>
    <name type="common">Striped catfish</name>
    <name type="synonym">Helicophagus hypophthalmus</name>
    <dbReference type="NCBI Taxonomy" id="310915"/>
    <lineage>
        <taxon>Eukaryota</taxon>
        <taxon>Metazoa</taxon>
        <taxon>Chordata</taxon>
        <taxon>Craniata</taxon>
        <taxon>Vertebrata</taxon>
        <taxon>Euteleostomi</taxon>
        <taxon>Actinopterygii</taxon>
        <taxon>Neopterygii</taxon>
        <taxon>Teleostei</taxon>
        <taxon>Ostariophysi</taxon>
        <taxon>Siluriformes</taxon>
        <taxon>Pangasiidae</taxon>
        <taxon>Pangasianodon</taxon>
    </lineage>
</organism>
<dbReference type="Proteomes" id="UP000327468">
    <property type="component" value="Chromosome 29"/>
</dbReference>
<keyword evidence="3" id="KW-1185">Reference proteome</keyword>
<dbReference type="PANTHER" id="PTHR31702:SF2">
    <property type="entry name" value="TESTIS-EXPRESSED PROTEIN 33"/>
    <property type="match status" value="1"/>
</dbReference>
<evidence type="ECO:0000313" key="3">
    <source>
        <dbReference type="Proteomes" id="UP000327468"/>
    </source>
</evidence>
<comment type="caution">
    <text evidence="2">The sequence shown here is derived from an EMBL/GenBank/DDBJ whole genome shotgun (WGS) entry which is preliminary data.</text>
</comment>
<proteinExistence type="predicted"/>
<sequence>MESTDQLEHRTQNKALTQSLEVLQVPPLYIPHSQSDQHSGYLELGHCLRANIFPGPPVRWSSLTKDSYVPPPLSSVPPDPQLWHGRRTDDMGRWTERNIVNQNLQKALKEMGQKNMARCQTHAAQQHRPPSAALK</sequence>
<evidence type="ECO:0000313" key="2">
    <source>
        <dbReference type="EMBL" id="KAB5517618.1"/>
    </source>
</evidence>
<dbReference type="PANTHER" id="PTHR31702">
    <property type="entry name" value="TESTIS-EXPRESSED PROTEIN 33"/>
    <property type="match status" value="1"/>
</dbReference>